<proteinExistence type="predicted"/>
<comment type="caution">
    <text evidence="2">The sequence shown here is derived from an EMBL/GenBank/DDBJ whole genome shotgun (WGS) entry which is preliminary data.</text>
</comment>
<evidence type="ECO:0000313" key="2">
    <source>
        <dbReference type="EMBL" id="MEC5424608.1"/>
    </source>
</evidence>
<dbReference type="Proteomes" id="UP001335737">
    <property type="component" value="Unassembled WGS sequence"/>
</dbReference>
<accession>A0ABU6KHQ1</accession>
<evidence type="ECO:0000313" key="3">
    <source>
        <dbReference type="Proteomes" id="UP001335737"/>
    </source>
</evidence>
<dbReference type="InterPro" id="IPR018691">
    <property type="entry name" value="DUF2188"/>
</dbReference>
<dbReference type="Pfam" id="PF09954">
    <property type="entry name" value="DUF2188"/>
    <property type="match status" value="1"/>
</dbReference>
<reference evidence="2 3" key="1">
    <citation type="journal article" date="2024" name="Int. J. Syst. Evol. Microbiol.">
        <title>Virgibacillus tibetensis sp. nov., isolated from salt lake on the Tibetan Plateau of China.</title>
        <authorList>
            <person name="Phurbu D."/>
            <person name="Liu Z.-X."/>
            <person name="Wang R."/>
            <person name="Zheng Y.-Y."/>
            <person name="Liu H.-C."/>
            <person name="Zhou Y.-G."/>
            <person name="Yu Y.-J."/>
            <person name="Li A.-H."/>
        </authorList>
    </citation>
    <scope>NUCLEOTIDE SEQUENCE [LARGE SCALE GENOMIC DNA]</scope>
    <source>
        <strain evidence="2 3">C22-A2</strain>
    </source>
</reference>
<evidence type="ECO:0000256" key="1">
    <source>
        <dbReference type="SAM" id="MobiDB-lite"/>
    </source>
</evidence>
<sequence length="155" mass="17487">MPWTLNDYPSSMKNLNDITKKKAIDIANSMVDEGYEEGRAIPIAIEQAKEWSENASQEELDEYERSGKPTKRSAEGEKYENNPERLDEGEQVVAHEDGWAVKSSGAERPSNVFDKKDDAIERAREIAKNKGTSLTIYKQDGSVQDKKTYNNVVNS</sequence>
<feature type="region of interest" description="Disordered" evidence="1">
    <location>
        <begin position="50"/>
        <end position="90"/>
    </location>
</feature>
<dbReference type="EMBL" id="JARZFX010000007">
    <property type="protein sequence ID" value="MEC5424608.1"/>
    <property type="molecule type" value="Genomic_DNA"/>
</dbReference>
<organism evidence="2 3">
    <name type="scientific">Virgibacillus tibetensis</name>
    <dbReference type="NCBI Taxonomy" id="3042313"/>
    <lineage>
        <taxon>Bacteria</taxon>
        <taxon>Bacillati</taxon>
        <taxon>Bacillota</taxon>
        <taxon>Bacilli</taxon>
        <taxon>Bacillales</taxon>
        <taxon>Bacillaceae</taxon>
        <taxon>Virgibacillus</taxon>
    </lineage>
</organism>
<gene>
    <name evidence="2" type="ORF">QGM71_13995</name>
</gene>
<protein>
    <submittedName>
        <fullName evidence="2">DUF2188 domain-containing protein</fullName>
    </submittedName>
</protein>
<name>A0ABU6KHQ1_9BACI</name>
<feature type="compositionally biased region" description="Basic and acidic residues" evidence="1">
    <location>
        <begin position="63"/>
        <end position="90"/>
    </location>
</feature>
<keyword evidence="3" id="KW-1185">Reference proteome</keyword>
<dbReference type="RefSeq" id="WP_327608176.1">
    <property type="nucleotide sequence ID" value="NZ_JARZFX010000007.1"/>
</dbReference>